<feature type="domain" description="Glucose-6-phosphate dehydrogenase C-terminal" evidence="8">
    <location>
        <begin position="188"/>
        <end position="469"/>
    </location>
</feature>
<dbReference type="Gene3D" id="3.40.50.720">
    <property type="entry name" value="NAD(P)-binding Rossmann-like Domain"/>
    <property type="match status" value="1"/>
</dbReference>
<feature type="binding site" evidence="6">
    <location>
        <position position="146"/>
    </location>
    <ligand>
        <name>NADP(+)</name>
        <dbReference type="ChEBI" id="CHEBI:58349"/>
    </ligand>
</feature>
<reference evidence="9" key="1">
    <citation type="submission" date="2020-02" db="EMBL/GenBank/DDBJ databases">
        <authorList>
            <person name="Meier V. D."/>
        </authorList>
    </citation>
    <scope>NUCLEOTIDE SEQUENCE</scope>
    <source>
        <strain evidence="9">AVDCRST_MAG86</strain>
    </source>
</reference>
<keyword evidence="5 6" id="KW-0119">Carbohydrate metabolism</keyword>
<protein>
    <recommendedName>
        <fullName evidence="6">Glucose-6-phosphate 1-dehydrogenase</fullName>
        <shortName evidence="6">G6PD</shortName>
        <ecNumber evidence="6">1.1.1.49</ecNumber>
    </recommendedName>
</protein>
<evidence type="ECO:0000256" key="2">
    <source>
        <dbReference type="ARBA" id="ARBA00022526"/>
    </source>
</evidence>
<dbReference type="SUPFAM" id="SSF51735">
    <property type="entry name" value="NAD(P)-binding Rossmann-fold domains"/>
    <property type="match status" value="1"/>
</dbReference>
<keyword evidence="3 6" id="KW-0521">NADP</keyword>
<comment type="similarity">
    <text evidence="6">Belongs to the glucose-6-phosphate dehydrogenase family.</text>
</comment>
<dbReference type="PANTHER" id="PTHR23429">
    <property type="entry name" value="GLUCOSE-6-PHOSPHATE 1-DEHYDROGENASE G6PD"/>
    <property type="match status" value="1"/>
</dbReference>
<evidence type="ECO:0000256" key="4">
    <source>
        <dbReference type="ARBA" id="ARBA00023002"/>
    </source>
</evidence>
<sequence length="474" mass="53209">MATPACTFVIFGITGDLAARKLMPAVFELHKQGSLHPDTRLVGYSRRDWDDAKLRDEVKKALKKFAPKAFDEAAWEGLAPRFSFVSGGYDDAAGFSRLAEHLDSLGHPNRIFYTSTPPSTYGGIALHLANAGLNRSGGWTRLVIEKPFGNDLESARELNKIVLEHFDESQVYRIDHYLAKETAQNIAALRFANTIFEPTWNSQYVDHVQVTMAEPMGMEGRGGFYDETGVVRDVIQNHLLQLVALTATEPPSRYDARSVRDEKVKVFQAMTCADPAASVIGQYRGYRDEPDIPDGSRQGTYAALELTISNWRWAGVPFFIRSGKGLRSKSSEIVVVYKRPPHIPFELRGPVKPDRMILRLQPNEGISLRFLAKKPGQGVSLSRASMDFYYDEEFNKGGRDAYETLLEDAMMGDATLFMRADEVEAQWRIVEPVISTWENAADDPAFYERGSWGPDEADDLMIKSGRSWHVPQVD</sequence>
<dbReference type="HAMAP" id="MF_00966">
    <property type="entry name" value="G6PD"/>
    <property type="match status" value="1"/>
</dbReference>
<dbReference type="GO" id="GO:0005829">
    <property type="term" value="C:cytosol"/>
    <property type="evidence" value="ECO:0007669"/>
    <property type="project" value="TreeGrafter"/>
</dbReference>
<organism evidence="9">
    <name type="scientific">uncultured Truepera sp</name>
    <dbReference type="NCBI Taxonomy" id="543023"/>
    <lineage>
        <taxon>Bacteria</taxon>
        <taxon>Thermotogati</taxon>
        <taxon>Deinococcota</taxon>
        <taxon>Deinococci</taxon>
        <taxon>Trueperales</taxon>
        <taxon>Trueperaceae</taxon>
        <taxon>Truepera</taxon>
        <taxon>environmental samples</taxon>
    </lineage>
</organism>
<feature type="binding site" evidence="6">
    <location>
        <position position="214"/>
    </location>
    <ligand>
        <name>substrate</name>
    </ligand>
</feature>
<dbReference type="InterPro" id="IPR001282">
    <property type="entry name" value="G6P_DH"/>
</dbReference>
<dbReference type="GO" id="GO:0009051">
    <property type="term" value="P:pentose-phosphate shunt, oxidative branch"/>
    <property type="evidence" value="ECO:0007669"/>
    <property type="project" value="TreeGrafter"/>
</dbReference>
<comment type="caution">
    <text evidence="6">Lacks conserved residue(s) required for the propagation of feature annotation.</text>
</comment>
<comment type="catalytic activity">
    <reaction evidence="6">
        <text>D-glucose 6-phosphate + NADP(+) = 6-phospho-D-glucono-1,5-lactone + NADPH + H(+)</text>
        <dbReference type="Rhea" id="RHEA:15841"/>
        <dbReference type="ChEBI" id="CHEBI:15378"/>
        <dbReference type="ChEBI" id="CHEBI:57783"/>
        <dbReference type="ChEBI" id="CHEBI:57955"/>
        <dbReference type="ChEBI" id="CHEBI:58349"/>
        <dbReference type="ChEBI" id="CHEBI:61548"/>
        <dbReference type="EC" id="1.1.1.49"/>
    </reaction>
</comment>
<dbReference type="Gene3D" id="3.30.360.10">
    <property type="entry name" value="Dihydrodipicolinate Reductase, domain 2"/>
    <property type="match status" value="1"/>
</dbReference>
<dbReference type="PRINTS" id="PR00079">
    <property type="entry name" value="G6PDHDRGNASE"/>
</dbReference>
<name>A0A6J4VTP6_9DEIN</name>
<dbReference type="PIRSF" id="PIRSF000110">
    <property type="entry name" value="G6PD"/>
    <property type="match status" value="1"/>
</dbReference>
<dbReference type="InterPro" id="IPR036291">
    <property type="entry name" value="NAD(P)-bd_dom_sf"/>
</dbReference>
<feature type="binding site" evidence="6">
    <location>
        <position position="176"/>
    </location>
    <ligand>
        <name>substrate</name>
    </ligand>
</feature>
<comment type="pathway">
    <text evidence="1 6">Carbohydrate degradation; pentose phosphate pathway; D-ribulose 5-phosphate from D-glucose 6-phosphate (oxidative stage): step 1/3.</text>
</comment>
<feature type="binding site" evidence="6">
    <location>
        <position position="46"/>
    </location>
    <ligand>
        <name>NADP(+)</name>
        <dbReference type="ChEBI" id="CHEBI:58349"/>
    </ligand>
</feature>
<evidence type="ECO:0000256" key="1">
    <source>
        <dbReference type="ARBA" id="ARBA00004937"/>
    </source>
</evidence>
<dbReference type="EMBL" id="CADCWP010000353">
    <property type="protein sequence ID" value="CAA9587899.1"/>
    <property type="molecule type" value="Genomic_DNA"/>
</dbReference>
<feature type="binding site" evidence="6">
    <location>
        <position position="329"/>
    </location>
    <ligand>
        <name>substrate</name>
    </ligand>
</feature>
<accession>A0A6J4VTP6</accession>
<dbReference type="UniPathway" id="UPA00115">
    <property type="reaction ID" value="UER00408"/>
</dbReference>
<keyword evidence="2 6" id="KW-0313">Glucose metabolism</keyword>
<dbReference type="GO" id="GO:0050661">
    <property type="term" value="F:NADP binding"/>
    <property type="evidence" value="ECO:0007669"/>
    <property type="project" value="UniProtKB-UniRule"/>
</dbReference>
<evidence type="ECO:0000256" key="3">
    <source>
        <dbReference type="ARBA" id="ARBA00022857"/>
    </source>
</evidence>
<dbReference type="AlphaFoldDB" id="A0A6J4VTP6"/>
<dbReference type="GO" id="GO:0006006">
    <property type="term" value="P:glucose metabolic process"/>
    <property type="evidence" value="ECO:0007669"/>
    <property type="project" value="UniProtKB-KW"/>
</dbReference>
<dbReference type="InterPro" id="IPR022674">
    <property type="entry name" value="G6P_DH_NAD-bd"/>
</dbReference>
<dbReference type="Pfam" id="PF02781">
    <property type="entry name" value="G6PD_C"/>
    <property type="match status" value="1"/>
</dbReference>
<dbReference type="GO" id="GO:0004345">
    <property type="term" value="F:glucose-6-phosphate dehydrogenase activity"/>
    <property type="evidence" value="ECO:0007669"/>
    <property type="project" value="UniProtKB-UniRule"/>
</dbReference>
<dbReference type="Pfam" id="PF00479">
    <property type="entry name" value="G6PD_N"/>
    <property type="match status" value="1"/>
</dbReference>
<dbReference type="EC" id="1.1.1.49" evidence="6"/>
<keyword evidence="4 6" id="KW-0560">Oxidoreductase</keyword>
<dbReference type="NCBIfam" id="TIGR00871">
    <property type="entry name" value="zwf"/>
    <property type="match status" value="1"/>
</dbReference>
<evidence type="ECO:0000259" key="8">
    <source>
        <dbReference type="Pfam" id="PF02781"/>
    </source>
</evidence>
<feature type="binding site" evidence="6">
    <location>
        <position position="233"/>
    </location>
    <ligand>
        <name>substrate</name>
    </ligand>
</feature>
<feature type="binding site" evidence="6">
    <location>
        <position position="324"/>
    </location>
    <ligand>
        <name>substrate</name>
    </ligand>
</feature>
<comment type="function">
    <text evidence="6">Catalyzes the oxidation of glucose 6-phosphate to 6-phosphogluconolactone.</text>
</comment>
<dbReference type="InterPro" id="IPR022675">
    <property type="entry name" value="G6P_DH_C"/>
</dbReference>
<dbReference type="PANTHER" id="PTHR23429:SF0">
    <property type="entry name" value="GLUCOSE-6-PHOSPHATE 1-DEHYDROGENASE"/>
    <property type="match status" value="1"/>
</dbReference>
<gene>
    <name evidence="6" type="primary">zwf</name>
    <name evidence="9" type="ORF">AVDCRST_MAG86-3943</name>
</gene>
<proteinExistence type="inferred from homology"/>
<dbReference type="SUPFAM" id="SSF55347">
    <property type="entry name" value="Glyceraldehyde-3-phosphate dehydrogenase-like, C-terminal domain"/>
    <property type="match status" value="1"/>
</dbReference>
<feature type="binding site" evidence="6">
    <location>
        <position position="180"/>
    </location>
    <ligand>
        <name>substrate</name>
    </ligand>
</feature>
<evidence type="ECO:0000313" key="9">
    <source>
        <dbReference type="EMBL" id="CAA9587899.1"/>
    </source>
</evidence>
<evidence type="ECO:0000256" key="6">
    <source>
        <dbReference type="HAMAP-Rule" id="MF_00966"/>
    </source>
</evidence>
<evidence type="ECO:0000259" key="7">
    <source>
        <dbReference type="Pfam" id="PF00479"/>
    </source>
</evidence>
<evidence type="ECO:0000256" key="5">
    <source>
        <dbReference type="ARBA" id="ARBA00023277"/>
    </source>
</evidence>
<feature type="active site" description="Proton acceptor" evidence="6">
    <location>
        <position position="238"/>
    </location>
</feature>
<feature type="domain" description="Glucose-6-phosphate dehydrogenase NAD-binding" evidence="7">
    <location>
        <begin position="9"/>
        <end position="185"/>
    </location>
</feature>